<evidence type="ECO:0000313" key="10">
    <source>
        <dbReference type="Proteomes" id="UP000429958"/>
    </source>
</evidence>
<evidence type="ECO:0000256" key="4">
    <source>
        <dbReference type="ARBA" id="ARBA00022729"/>
    </source>
</evidence>
<feature type="chain" id="PRO_5039049335" evidence="7">
    <location>
        <begin position="22"/>
        <end position="345"/>
    </location>
</feature>
<evidence type="ECO:0000256" key="3">
    <source>
        <dbReference type="ARBA" id="ARBA00022475"/>
    </source>
</evidence>
<dbReference type="PROSITE" id="PS51257">
    <property type="entry name" value="PROKAR_LIPOPROTEIN"/>
    <property type="match status" value="1"/>
</dbReference>
<evidence type="ECO:0000259" key="8">
    <source>
        <dbReference type="Pfam" id="PF02608"/>
    </source>
</evidence>
<proteinExistence type="inferred from homology"/>
<dbReference type="Pfam" id="PF02608">
    <property type="entry name" value="Bmp"/>
    <property type="match status" value="1"/>
</dbReference>
<keyword evidence="6" id="KW-0449">Lipoprotein</keyword>
<name>A0A7X2NJY0_9CLOT</name>
<evidence type="ECO:0000256" key="2">
    <source>
        <dbReference type="ARBA" id="ARBA00008610"/>
    </source>
</evidence>
<evidence type="ECO:0000256" key="6">
    <source>
        <dbReference type="ARBA" id="ARBA00023288"/>
    </source>
</evidence>
<dbReference type="InterPro" id="IPR028082">
    <property type="entry name" value="Peripla_BP_I"/>
</dbReference>
<dbReference type="PANTHER" id="PTHR34296">
    <property type="entry name" value="TRANSCRIPTIONAL ACTIVATOR PROTEIN MED"/>
    <property type="match status" value="1"/>
</dbReference>
<evidence type="ECO:0000313" key="9">
    <source>
        <dbReference type="EMBL" id="MSS35698.1"/>
    </source>
</evidence>
<feature type="signal peptide" evidence="7">
    <location>
        <begin position="1"/>
        <end position="21"/>
    </location>
</feature>
<evidence type="ECO:0000256" key="1">
    <source>
        <dbReference type="ARBA" id="ARBA00004193"/>
    </source>
</evidence>
<organism evidence="9 10">
    <name type="scientific">Clostridium porci</name>
    <dbReference type="NCBI Taxonomy" id="2605778"/>
    <lineage>
        <taxon>Bacteria</taxon>
        <taxon>Bacillati</taxon>
        <taxon>Bacillota</taxon>
        <taxon>Clostridia</taxon>
        <taxon>Eubacteriales</taxon>
        <taxon>Clostridiaceae</taxon>
        <taxon>Clostridium</taxon>
    </lineage>
</organism>
<keyword evidence="10" id="KW-1185">Reference proteome</keyword>
<dbReference type="Gene3D" id="3.40.50.2300">
    <property type="match status" value="2"/>
</dbReference>
<dbReference type="SUPFAM" id="SSF53822">
    <property type="entry name" value="Periplasmic binding protein-like I"/>
    <property type="match status" value="1"/>
</dbReference>
<dbReference type="AlphaFoldDB" id="A0A7X2NJY0"/>
<evidence type="ECO:0000256" key="7">
    <source>
        <dbReference type="SAM" id="SignalP"/>
    </source>
</evidence>
<accession>A0A7X2NJY0</accession>
<dbReference type="RefSeq" id="WP_154471090.1">
    <property type="nucleotide sequence ID" value="NZ_DBEWUL010000033.1"/>
</dbReference>
<comment type="subcellular location">
    <subcellularLocation>
        <location evidence="1">Cell membrane</location>
        <topology evidence="1">Lipid-anchor</topology>
    </subcellularLocation>
</comment>
<gene>
    <name evidence="9" type="ORF">FYJ39_03660</name>
</gene>
<dbReference type="InterPro" id="IPR050957">
    <property type="entry name" value="BMP_lipoprotein"/>
</dbReference>
<dbReference type="GO" id="GO:0005886">
    <property type="term" value="C:plasma membrane"/>
    <property type="evidence" value="ECO:0007669"/>
    <property type="project" value="UniProtKB-SubCell"/>
</dbReference>
<feature type="domain" description="ABC transporter substrate-binding protein PnrA-like" evidence="8">
    <location>
        <begin position="34"/>
        <end position="326"/>
    </location>
</feature>
<keyword evidence="5" id="KW-0472">Membrane</keyword>
<evidence type="ECO:0000256" key="5">
    <source>
        <dbReference type="ARBA" id="ARBA00023136"/>
    </source>
</evidence>
<protein>
    <submittedName>
        <fullName evidence="9">BMP family ABC transporter substrate-binding protein</fullName>
    </submittedName>
</protein>
<keyword evidence="3" id="KW-1003">Cell membrane</keyword>
<reference evidence="9 10" key="1">
    <citation type="submission" date="2019-08" db="EMBL/GenBank/DDBJ databases">
        <title>In-depth cultivation of the pig gut microbiome towards novel bacterial diversity and tailored functional studies.</title>
        <authorList>
            <person name="Wylensek D."/>
            <person name="Hitch T.C.A."/>
            <person name="Clavel T."/>
        </authorList>
    </citation>
    <scope>NUCLEOTIDE SEQUENCE [LARGE SCALE GENOMIC DNA]</scope>
    <source>
        <strain evidence="9 10">WCA-389-WT-23D1</strain>
    </source>
</reference>
<dbReference type="PANTHER" id="PTHR34296:SF2">
    <property type="entry name" value="ABC TRANSPORTER GUANOSINE-BINDING PROTEIN NUPN"/>
    <property type="match status" value="1"/>
</dbReference>
<comment type="caution">
    <text evidence="9">The sequence shown here is derived from an EMBL/GenBank/DDBJ whole genome shotgun (WGS) entry which is preliminary data.</text>
</comment>
<dbReference type="CDD" id="cd06354">
    <property type="entry name" value="PBP1_PrnA-like"/>
    <property type="match status" value="1"/>
</dbReference>
<keyword evidence="4 7" id="KW-0732">Signal</keyword>
<dbReference type="EMBL" id="VUMD01000002">
    <property type="protein sequence ID" value="MSS35698.1"/>
    <property type="molecule type" value="Genomic_DNA"/>
</dbReference>
<dbReference type="InterPro" id="IPR003760">
    <property type="entry name" value="PnrA-like"/>
</dbReference>
<dbReference type="Proteomes" id="UP000429958">
    <property type="component" value="Unassembled WGS sequence"/>
</dbReference>
<sequence length="345" mass="37106">MRKWARVIPAALALCMMTGCGMPQKDDSVFRVSMVAGTGGINDQSFNQSAWEGLQSLKEHTGADVRVLESKQTADYLTNLDRATDTYSDLIWGIGYDQADALATIAKMNPDISFAIVDTTYEECPHNISGVTFRAEESSFLVGYIAGMSTATGKVGYVGPMKSFNNDLFQYGYLAGVAYASRARGIQVEVQQQFAESYSDAAKAKAIANKMYTSGCDIIFHSAGGAGYGVIESAKENGAFVIGVDTDQSYLAPENVLTSAMKNVNIAVELLSTMAMDGEKIGGKTFSYGLAEGCVGIPKENPNMSPEIYEEAMKIQKMIIDGKLIPPATEDAYKTFLAELKGQEG</sequence>
<comment type="similarity">
    <text evidence="2">Belongs to the BMP lipoprotein family.</text>
</comment>